<dbReference type="NCBIfam" id="TIGR04183">
    <property type="entry name" value="Por_Secre_tail"/>
    <property type="match status" value="1"/>
</dbReference>
<keyword evidence="1 2" id="KW-0732">Signal</keyword>
<evidence type="ECO:0000256" key="2">
    <source>
        <dbReference type="SAM" id="SignalP"/>
    </source>
</evidence>
<proteinExistence type="predicted"/>
<name>A0ABY5IVG8_9FLAO</name>
<feature type="domain" description="Secretion system C-terminal sorting" evidence="3">
    <location>
        <begin position="254"/>
        <end position="323"/>
    </location>
</feature>
<evidence type="ECO:0000313" key="5">
    <source>
        <dbReference type="Proteomes" id="UP001059844"/>
    </source>
</evidence>
<dbReference type="Proteomes" id="UP001059844">
    <property type="component" value="Chromosome"/>
</dbReference>
<dbReference type="EMBL" id="CP101751">
    <property type="protein sequence ID" value="UUC46813.1"/>
    <property type="molecule type" value="Genomic_DNA"/>
</dbReference>
<evidence type="ECO:0000313" key="4">
    <source>
        <dbReference type="EMBL" id="UUC46813.1"/>
    </source>
</evidence>
<reference evidence="4" key="1">
    <citation type="submission" date="2022-07" db="EMBL/GenBank/DDBJ databases">
        <title>Isolation, identification, and degradation of a PFOSA degrading strain from sewage treatment plant.</title>
        <authorList>
            <person name="Zhang L."/>
            <person name="Huo Y."/>
        </authorList>
    </citation>
    <scope>NUCLEOTIDE SEQUENCE</scope>
    <source>
        <strain evidence="4">C1</strain>
    </source>
</reference>
<evidence type="ECO:0000259" key="3">
    <source>
        <dbReference type="Pfam" id="PF18962"/>
    </source>
</evidence>
<feature type="signal peptide" evidence="2">
    <location>
        <begin position="1"/>
        <end position="19"/>
    </location>
</feature>
<evidence type="ECO:0000256" key="1">
    <source>
        <dbReference type="ARBA" id="ARBA00022729"/>
    </source>
</evidence>
<dbReference type="InterPro" id="IPR026444">
    <property type="entry name" value="Secre_tail"/>
</dbReference>
<feature type="chain" id="PRO_5045150207" evidence="2">
    <location>
        <begin position="20"/>
        <end position="327"/>
    </location>
</feature>
<accession>A0ABY5IVG8</accession>
<sequence length="327" mass="36550">MKIKLFFTVTLLFSIVVNAQTSGTRILFEDDFESYDDFALPDGSTMKIGDWIVHDKDGLMSYTGTDGIMWEGRGEPMGFMIFNPTAAGVAHLTTNPTRNFDPKSGEKYAGSWRGIPSEFNPYLKFSDDWLISPEITLGASGNEVSFWVKSLSDAYGLESYTVAVYPEGVPVFSWQNPYGYDVIAGSYEQPLLAPFNDWEQKTFNLDAYANQTIRVAINCLSSEKLFFMVDDFKVTTADEGALGTTDFFAENFSIFPNPANEVLNIAAKKEMIINSLQITDLSGRIVKSVTLQKLTEFQVNIMDLKAGMYFVSIDTNEGIVTSRFLKK</sequence>
<organism evidence="4 5">
    <name type="scientific">Flavobacterium cerinum</name>
    <dbReference type="NCBI Taxonomy" id="2502784"/>
    <lineage>
        <taxon>Bacteria</taxon>
        <taxon>Pseudomonadati</taxon>
        <taxon>Bacteroidota</taxon>
        <taxon>Flavobacteriia</taxon>
        <taxon>Flavobacteriales</taxon>
        <taxon>Flavobacteriaceae</taxon>
        <taxon>Flavobacterium</taxon>
    </lineage>
</organism>
<keyword evidence="5" id="KW-1185">Reference proteome</keyword>
<dbReference type="NCBIfam" id="NF038128">
    <property type="entry name" value="choice_anch_J"/>
    <property type="match status" value="1"/>
</dbReference>
<dbReference type="Gene3D" id="2.60.120.200">
    <property type="match status" value="1"/>
</dbReference>
<protein>
    <submittedName>
        <fullName evidence="4">T9SS type A sorting domain-containing protein</fullName>
    </submittedName>
</protein>
<dbReference type="Pfam" id="PF18962">
    <property type="entry name" value="Por_Secre_tail"/>
    <property type="match status" value="1"/>
</dbReference>
<dbReference type="RefSeq" id="WP_256552467.1">
    <property type="nucleotide sequence ID" value="NZ_CP101751.1"/>
</dbReference>
<gene>
    <name evidence="4" type="ORF">NOX80_06330</name>
</gene>